<feature type="region of interest" description="Disordered" evidence="2">
    <location>
        <begin position="1000"/>
        <end position="1020"/>
    </location>
</feature>
<dbReference type="GO" id="GO:0071203">
    <property type="term" value="C:WASH complex"/>
    <property type="evidence" value="ECO:0007669"/>
    <property type="project" value="InterPro"/>
</dbReference>
<evidence type="ECO:0000313" key="5">
    <source>
        <dbReference type="Proteomes" id="UP000000759"/>
    </source>
</evidence>
<dbReference type="PaxDb" id="2850-Phatr46058"/>
<evidence type="ECO:0000259" key="3">
    <source>
        <dbReference type="PROSITE" id="PS51444"/>
    </source>
</evidence>
<dbReference type="eggNOG" id="KOG2283">
    <property type="taxonomic scope" value="Eukaryota"/>
</dbReference>
<dbReference type="RefSeq" id="XP_002180376.1">
    <property type="nucleotide sequence ID" value="XM_002180340.1"/>
</dbReference>
<dbReference type="Pfam" id="PF10152">
    <property type="entry name" value="CCDC53"/>
    <property type="match status" value="9"/>
</dbReference>
<dbReference type="PANTHER" id="PTHR13015:SF0">
    <property type="entry name" value="WASH COMPLEX SUBUNIT 3"/>
    <property type="match status" value="1"/>
</dbReference>
<dbReference type="Pfam" id="PF02181">
    <property type="entry name" value="FH2"/>
    <property type="match status" value="1"/>
</dbReference>
<dbReference type="SUPFAM" id="SSF101447">
    <property type="entry name" value="Formin homology 2 domain (FH2 domain)"/>
    <property type="match status" value="1"/>
</dbReference>
<protein>
    <submittedName>
        <fullName evidence="4">Formin like protein</fullName>
    </submittedName>
</protein>
<feature type="compositionally biased region" description="Polar residues" evidence="2">
    <location>
        <begin position="814"/>
        <end position="825"/>
    </location>
</feature>
<evidence type="ECO:0000313" key="4">
    <source>
        <dbReference type="EMBL" id="EEC47784.1"/>
    </source>
</evidence>
<dbReference type="SMART" id="SM00498">
    <property type="entry name" value="FH2"/>
    <property type="match status" value="1"/>
</dbReference>
<dbReference type="KEGG" id="pti:PHATRDRAFT_46058"/>
<feature type="region of interest" description="Disordered" evidence="2">
    <location>
        <begin position="876"/>
        <end position="896"/>
    </location>
</feature>
<dbReference type="SUPFAM" id="SSF52799">
    <property type="entry name" value="(Phosphotyrosine protein) phosphatases II"/>
    <property type="match status" value="1"/>
</dbReference>
<dbReference type="InParanoid" id="B7FZW8"/>
<dbReference type="GO" id="GO:0006887">
    <property type="term" value="P:exocytosis"/>
    <property type="evidence" value="ECO:0007669"/>
    <property type="project" value="TreeGrafter"/>
</dbReference>
<keyword evidence="5" id="KW-1185">Reference proteome</keyword>
<feature type="compositionally biased region" description="Polar residues" evidence="2">
    <location>
        <begin position="83"/>
        <end position="99"/>
    </location>
</feature>
<feature type="region of interest" description="Disordered" evidence="2">
    <location>
        <begin position="72"/>
        <end position="145"/>
    </location>
</feature>
<gene>
    <name evidence="4" type="ORF">PHATRDRAFT_46058</name>
</gene>
<reference evidence="5" key="2">
    <citation type="submission" date="2008-08" db="EMBL/GenBank/DDBJ databases">
        <authorList>
            <consortium name="Diatom Consortium"/>
            <person name="Grigoriev I."/>
            <person name="Grimwood J."/>
            <person name="Kuo A."/>
            <person name="Otillar R.P."/>
            <person name="Salamov A."/>
            <person name="Detter J.C."/>
            <person name="Lindquist E."/>
            <person name="Shapiro H."/>
            <person name="Lucas S."/>
            <person name="Glavina del Rio T."/>
            <person name="Pitluck S."/>
            <person name="Rokhsar D."/>
            <person name="Bowler C."/>
        </authorList>
    </citation>
    <scope>GENOME REANNOTATION</scope>
    <source>
        <strain evidence="5">CCAP 1055/1</strain>
    </source>
</reference>
<feature type="region of interest" description="Disordered" evidence="2">
    <location>
        <begin position="671"/>
        <end position="699"/>
    </location>
</feature>
<feature type="compositionally biased region" description="Polar residues" evidence="2">
    <location>
        <begin position="134"/>
        <end position="145"/>
    </location>
</feature>
<dbReference type="Proteomes" id="UP000000759">
    <property type="component" value="Chromosome 9"/>
</dbReference>
<organism evidence="4 5">
    <name type="scientific">Phaeodactylum tricornutum (strain CCAP 1055/1)</name>
    <dbReference type="NCBI Taxonomy" id="556484"/>
    <lineage>
        <taxon>Eukaryota</taxon>
        <taxon>Sar</taxon>
        <taxon>Stramenopiles</taxon>
        <taxon>Ochrophyta</taxon>
        <taxon>Bacillariophyta</taxon>
        <taxon>Bacillariophyceae</taxon>
        <taxon>Bacillariophycidae</taxon>
        <taxon>Naviculales</taxon>
        <taxon>Phaeodactylaceae</taxon>
        <taxon>Phaeodactylum</taxon>
    </lineage>
</organism>
<evidence type="ECO:0000256" key="1">
    <source>
        <dbReference type="ARBA" id="ARBA00006290"/>
    </source>
</evidence>
<dbReference type="PANTHER" id="PTHR13015">
    <property type="entry name" value="PROTEIN AD-016-RELATED"/>
    <property type="match status" value="1"/>
</dbReference>
<feature type="compositionally biased region" description="Low complexity" evidence="2">
    <location>
        <begin position="21"/>
        <end position="31"/>
    </location>
</feature>
<sequence>MTSSLGESALRVPQTSPTQIPPKKTSSTSNPPLHPVLKSCRKRSVPAQLDLHYITDHILVTSAPVEALQPTYKDIGRNPQPPNRTSSAEQTELRNTSAALSHAETPLSDSEPKDSAIDPAQTSSQRKPVANHAGSPSTSLHGPQVSSIAAGNSAVDLSLFLETQFASANYLLVCLSDNLPDDHFLILLRRQIVRLPWTAPGSPASETPTVSTLLRFCYLLHAWLHDPEHVVVVYCENGKTRSGLAVAAYLAFAGKSGVETCAQGFAHFVSCRCPEAPDPRAAFSSLPASLRLLFRNFDQGIEAGLKRNREPLLLRAISLQGVPVEEKPCLDIWDAQGRHIYSSHPDLWDDLLETFPVLAGNDCNNLSSRASQWADEEGFFKVNVVLEGDFCLLCRFGGAHANKGLGETSTQLFRYVNTTVAMSTGQCELRFMHVDVMRRYVPFLNSDDFLLTLVLEADWNCRRKAMVPLLLNSCNAEAALDFLKGDKAREKGWQVLSAYHAAQPSPFDSACFVETLETSLQSCPSNLIALALQLSNFDYKAALNMLMKRSPCPWRQGLNWGDDPTAHADAPTALVQDTVYSLDTASQGSATDSSLSGFTRCSGEPSRREDRANNGPPLVPSKTSRVGPISPIPLEALENLEATDFTSEMSSGAIVPQQMLDLNEEAIFSSRLSRSSSSDNKPDALSNTQIGKLSNPKSEVSMELAIKADPRFEKYYKMHAVGLPEGAIRNACVRDGVDASFLDLDWDRSYESQSKASPESSGDTDPPMKSDPRFEKYYKMHAVGLPEGAIRNACVRDGVDASFLDLDWDRSYESQSKASPKSSGDTDPPMKSDPRFEKYYKMHTVGLPEGAIRNACVRDGVDASFLDLDWDRSYESQSKASPESSGDTDPPMKSDPRFEKYYKMHAVGLPEGAIRNACVRDGVDASFLDLDWDRSYESQSKASPKSSGDTDLPMKSDPRFEKYYKMHAVGLPEGAIRNACVRDGVDASFLDLDWDRSYESQSKASPKSSGDTDPPMKSDPRFEKYYKMHAVGLPEGAIRNACVRDGVDASFLDLDWDRSYESQSKASPKSSGDTDLPMKSDPRFEKYYKMHAVGLPEGAIRNACVRDGVDASFLDLDWDRSYESQSKASPKSSGDTDPPMKSDPRFEKYYKMHAVGLPEGAIRNACVRDGVDASFLDLDWGRSYISQTTKPINDDMNSGTPVKDDLEYAKYFKMLHMGLPPGAVENALTRDGKDPKILKFVQNKSVDFQLTSGGRHTNSATKEASRVRRKKIYWNTLDHSRIKEDSLWTLVRNRVHMSHLNYDVKEFKELFTESADPAQQRRKKQQRDTTKAKKSVQVIDGKRSMNGGIILLRLKLDYKKIARLVNSMEHGKLDATQIMALKEFLPSIEERRGLSTYMKTHGQSDETKMKAYHELSECEKYMFTMMEVSDAPQKFDCMLFRVQFKIRFAEVMESVRVVQRACEEVRSSERLREILAIILTLVNEINTGGDGKGATGFSLDTLLKLDEAKAFDKKTSVLQYLAKLLKQNDESLLAFKNDLIHVPRAEGVIVDSIAAEITSLDEELGRVHETAKQDADKQSASGSLKKLSVNDLKEQRTSVRNIETVPQYNQIDHLTGRTPMERFTVNAAYSVKDAITLFEKVKAKYASLLSFFGEDDNMASNEFFGTMNRFIVAFDIAAEQVRRDEIVKGKNRQRWGTNSRKLRKAYSVENVEHKGGEQAIGAVTTEIEIQSNEGGQTEHSVEKTRGSCSVQLRHQLEPQLRARSVNKDRSKGASAIADSEAASRVLPSSNEIVFGDSTMPATSVPTDGITASESAQTYTKKETTRSLIDAATPVRAGGIAEIAAAAAAKRSTEKETSRSPVDLVTRATSVPAGGIAALAAAAAAKRSDEKEMTRSPVVSAISAAPVPLGRIVVATATAAQRPAEKEMSRVPSHSLPLTPAGAIESTGTPKKSLVQRLHISGGPPRLKGDSAAVCRSKLRNANEGAAQSNKWMATVLQRISRSKSTDSEGNAWAKC</sequence>
<dbReference type="InterPro" id="IPR042201">
    <property type="entry name" value="FH2_Formin_sf"/>
</dbReference>
<dbReference type="OMA" id="RNACVRD"/>
<dbReference type="HOGENOM" id="CLU_233675_0_0_1"/>
<feature type="region of interest" description="Disordered" evidence="2">
    <location>
        <begin position="1922"/>
        <end position="1950"/>
    </location>
</feature>
<dbReference type="Gene3D" id="3.90.190.10">
    <property type="entry name" value="Protein tyrosine phosphatase superfamily"/>
    <property type="match status" value="1"/>
</dbReference>
<dbReference type="GeneID" id="7201307"/>
<proteinExistence type="inferred from homology"/>
<dbReference type="eggNOG" id="KOG1922">
    <property type="taxonomic scope" value="Eukaryota"/>
</dbReference>
<feature type="region of interest" description="Disordered" evidence="2">
    <location>
        <begin position="586"/>
        <end position="629"/>
    </location>
</feature>
<feature type="region of interest" description="Disordered" evidence="2">
    <location>
        <begin position="752"/>
        <end position="772"/>
    </location>
</feature>
<dbReference type="Gene3D" id="1.20.58.2220">
    <property type="entry name" value="Formin, FH2 domain"/>
    <property type="match status" value="1"/>
</dbReference>
<dbReference type="InterPro" id="IPR019309">
    <property type="entry name" value="WASHC3"/>
</dbReference>
<dbReference type="GO" id="GO:0030041">
    <property type="term" value="P:actin filament polymerization"/>
    <property type="evidence" value="ECO:0007669"/>
    <property type="project" value="TreeGrafter"/>
</dbReference>
<feature type="compositionally biased region" description="Polar residues" evidence="2">
    <location>
        <begin position="1124"/>
        <end position="1135"/>
    </location>
</feature>
<feature type="domain" description="FH2" evidence="3">
    <location>
        <begin position="1259"/>
        <end position="1700"/>
    </location>
</feature>
<feature type="region of interest" description="Disordered" evidence="2">
    <location>
        <begin position="1124"/>
        <end position="1144"/>
    </location>
</feature>
<feature type="region of interest" description="Disordered" evidence="2">
    <location>
        <begin position="814"/>
        <end position="834"/>
    </location>
</feature>
<dbReference type="InterPro" id="IPR029021">
    <property type="entry name" value="Prot-tyrosine_phosphatase-like"/>
</dbReference>
<feature type="compositionally biased region" description="Polar residues" evidence="2">
    <location>
        <begin position="876"/>
        <end position="887"/>
    </location>
</feature>
<evidence type="ECO:0000256" key="2">
    <source>
        <dbReference type="SAM" id="MobiDB-lite"/>
    </source>
</evidence>
<feature type="compositionally biased region" description="Polar residues" evidence="2">
    <location>
        <begin position="1000"/>
        <end position="1011"/>
    </location>
</feature>
<dbReference type="STRING" id="556484.B7FZW8"/>
<feature type="compositionally biased region" description="Polar residues" evidence="2">
    <location>
        <begin position="685"/>
        <end position="698"/>
    </location>
</feature>
<feature type="compositionally biased region" description="Polar residues" evidence="2">
    <location>
        <begin position="586"/>
        <end position="599"/>
    </location>
</feature>
<reference evidence="4 5" key="1">
    <citation type="journal article" date="2008" name="Nature">
        <title>The Phaeodactylum genome reveals the evolutionary history of diatom genomes.</title>
        <authorList>
            <person name="Bowler C."/>
            <person name="Allen A.E."/>
            <person name="Badger J.H."/>
            <person name="Grimwood J."/>
            <person name="Jabbari K."/>
            <person name="Kuo A."/>
            <person name="Maheswari U."/>
            <person name="Martens C."/>
            <person name="Maumus F."/>
            <person name="Otillar R.P."/>
            <person name="Rayko E."/>
            <person name="Salamov A."/>
            <person name="Vandepoele K."/>
            <person name="Beszteri B."/>
            <person name="Gruber A."/>
            <person name="Heijde M."/>
            <person name="Katinka M."/>
            <person name="Mock T."/>
            <person name="Valentin K."/>
            <person name="Verret F."/>
            <person name="Berges J.A."/>
            <person name="Brownlee C."/>
            <person name="Cadoret J.P."/>
            <person name="Chiovitti A."/>
            <person name="Choi C.J."/>
            <person name="Coesel S."/>
            <person name="De Martino A."/>
            <person name="Detter J.C."/>
            <person name="Durkin C."/>
            <person name="Falciatore A."/>
            <person name="Fournet J."/>
            <person name="Haruta M."/>
            <person name="Huysman M.J."/>
            <person name="Jenkins B.D."/>
            <person name="Jiroutova K."/>
            <person name="Jorgensen R.E."/>
            <person name="Joubert Y."/>
            <person name="Kaplan A."/>
            <person name="Kroger N."/>
            <person name="Kroth P.G."/>
            <person name="La Roche J."/>
            <person name="Lindquist E."/>
            <person name="Lommer M."/>
            <person name="Martin-Jezequel V."/>
            <person name="Lopez P.J."/>
            <person name="Lucas S."/>
            <person name="Mangogna M."/>
            <person name="McGinnis K."/>
            <person name="Medlin L.K."/>
            <person name="Montsant A."/>
            <person name="Oudot-Le Secq M.P."/>
            <person name="Napoli C."/>
            <person name="Obornik M."/>
            <person name="Parker M.S."/>
            <person name="Petit J.L."/>
            <person name="Porcel B.M."/>
            <person name="Poulsen N."/>
            <person name="Robison M."/>
            <person name="Rychlewski L."/>
            <person name="Rynearson T.A."/>
            <person name="Schmutz J."/>
            <person name="Shapiro H."/>
            <person name="Siaut M."/>
            <person name="Stanley M."/>
            <person name="Sussman M.R."/>
            <person name="Taylor A.R."/>
            <person name="Vardi A."/>
            <person name="von Dassow P."/>
            <person name="Vyverman W."/>
            <person name="Willis A."/>
            <person name="Wyrwicz L.S."/>
            <person name="Rokhsar D.S."/>
            <person name="Weissenbach J."/>
            <person name="Armbrust E.V."/>
            <person name="Green B.R."/>
            <person name="Van de Peer Y."/>
            <person name="Grigoriev I.V."/>
        </authorList>
    </citation>
    <scope>NUCLEOTIDE SEQUENCE [LARGE SCALE GENOMIC DNA]</scope>
    <source>
        <strain evidence="4 5">CCAP 1055/1</strain>
    </source>
</reference>
<feature type="region of interest" description="Disordered" evidence="2">
    <location>
        <begin position="1315"/>
        <end position="1336"/>
    </location>
</feature>
<accession>B7FZW8</accession>
<feature type="compositionally biased region" description="Polar residues" evidence="2">
    <location>
        <begin position="752"/>
        <end position="763"/>
    </location>
</feature>
<comment type="similarity">
    <text evidence="1">Belongs to the CCDC53 family.</text>
</comment>
<feature type="region of interest" description="Disordered" evidence="2">
    <location>
        <begin position="1"/>
        <end position="36"/>
    </location>
</feature>
<dbReference type="OrthoDB" id="196074at2759"/>
<name>B7FZW8_PHATC</name>
<dbReference type="EMBL" id="CM000612">
    <property type="protein sequence ID" value="EEC47784.1"/>
    <property type="molecule type" value="Genomic_DNA"/>
</dbReference>
<dbReference type="InterPro" id="IPR015425">
    <property type="entry name" value="FH2_Formin"/>
</dbReference>
<dbReference type="PROSITE" id="PS51444">
    <property type="entry name" value="FH2"/>
    <property type="match status" value="1"/>
</dbReference>